<feature type="domain" description="RecX first three-helical" evidence="7">
    <location>
        <begin position="43"/>
        <end position="81"/>
    </location>
</feature>
<dbReference type="PANTHER" id="PTHR33602:SF1">
    <property type="entry name" value="REGULATORY PROTEIN RECX FAMILY PROTEIN"/>
    <property type="match status" value="1"/>
</dbReference>
<dbReference type="Proteomes" id="UP000185478">
    <property type="component" value="Chromosome"/>
</dbReference>
<name>A0A1L7CGD7_9CORY</name>
<evidence type="ECO:0000256" key="1">
    <source>
        <dbReference type="ARBA" id="ARBA00004496"/>
    </source>
</evidence>
<dbReference type="AlphaFoldDB" id="A0A1L7CGD7"/>
<organism evidence="8 9">
    <name type="scientific">Corynebacterium aquilae DSM 44791</name>
    <dbReference type="NCBI Taxonomy" id="1431546"/>
    <lineage>
        <taxon>Bacteria</taxon>
        <taxon>Bacillati</taxon>
        <taxon>Actinomycetota</taxon>
        <taxon>Actinomycetes</taxon>
        <taxon>Mycobacteriales</taxon>
        <taxon>Corynebacteriaceae</taxon>
        <taxon>Corynebacterium</taxon>
    </lineage>
</organism>
<dbReference type="STRING" id="1431546.CAQU_07470"/>
<dbReference type="HAMAP" id="MF_01114">
    <property type="entry name" value="RecX"/>
    <property type="match status" value="1"/>
</dbReference>
<evidence type="ECO:0000256" key="3">
    <source>
        <dbReference type="ARBA" id="ARBA00018111"/>
    </source>
</evidence>
<dbReference type="GO" id="GO:0005737">
    <property type="term" value="C:cytoplasm"/>
    <property type="evidence" value="ECO:0007669"/>
    <property type="project" value="UniProtKB-SubCell"/>
</dbReference>
<dbReference type="KEGG" id="caqu:CAQU_07470"/>
<dbReference type="InterPro" id="IPR053924">
    <property type="entry name" value="RecX_HTH_2nd"/>
</dbReference>
<dbReference type="Pfam" id="PF02631">
    <property type="entry name" value="RecX_HTH2"/>
    <property type="match status" value="1"/>
</dbReference>
<comment type="similarity">
    <text evidence="2 5">Belongs to the RecX family.</text>
</comment>
<evidence type="ECO:0000256" key="2">
    <source>
        <dbReference type="ARBA" id="ARBA00009695"/>
    </source>
</evidence>
<dbReference type="EMBL" id="CP009245">
    <property type="protein sequence ID" value="APT84930.1"/>
    <property type="molecule type" value="Genomic_DNA"/>
</dbReference>
<reference evidence="8 9" key="1">
    <citation type="submission" date="2014-08" db="EMBL/GenBank/DDBJ databases">
        <title>Complete genome sequence of Corynebacterium aquilae S-613T(T) (=DSM 44791(T)), isolated from the choana of a healthy golden eagle.</title>
        <authorList>
            <person name="Ruckert C."/>
            <person name="Albersmeier A."/>
            <person name="Winkler A."/>
            <person name="Kalinowski J."/>
        </authorList>
    </citation>
    <scope>NUCLEOTIDE SEQUENCE [LARGE SCALE GENOMIC DNA]</scope>
    <source>
        <strain evidence="8 9">S-613</strain>
    </source>
</reference>
<dbReference type="OrthoDB" id="5244465at2"/>
<dbReference type="RefSeq" id="WP_075726513.1">
    <property type="nucleotide sequence ID" value="NZ_CP009245.1"/>
</dbReference>
<dbReference type="GO" id="GO:0006282">
    <property type="term" value="P:regulation of DNA repair"/>
    <property type="evidence" value="ECO:0007669"/>
    <property type="project" value="UniProtKB-UniRule"/>
</dbReference>
<dbReference type="InterPro" id="IPR003783">
    <property type="entry name" value="Regulatory_RecX"/>
</dbReference>
<keyword evidence="4 5" id="KW-0963">Cytoplasm</keyword>
<dbReference type="InterPro" id="IPR036388">
    <property type="entry name" value="WH-like_DNA-bd_sf"/>
</dbReference>
<evidence type="ECO:0000259" key="6">
    <source>
        <dbReference type="Pfam" id="PF02631"/>
    </source>
</evidence>
<dbReference type="NCBIfam" id="NF001059">
    <property type="entry name" value="PRK00117.4-3"/>
    <property type="match status" value="1"/>
</dbReference>
<gene>
    <name evidence="5" type="primary">recX</name>
    <name evidence="8" type="ORF">CAQU_07470</name>
</gene>
<dbReference type="Pfam" id="PF21982">
    <property type="entry name" value="RecX_HTH1"/>
    <property type="match status" value="1"/>
</dbReference>
<evidence type="ECO:0000313" key="8">
    <source>
        <dbReference type="EMBL" id="APT84930.1"/>
    </source>
</evidence>
<evidence type="ECO:0000259" key="7">
    <source>
        <dbReference type="Pfam" id="PF21982"/>
    </source>
</evidence>
<evidence type="ECO:0000256" key="4">
    <source>
        <dbReference type="ARBA" id="ARBA00022490"/>
    </source>
</evidence>
<evidence type="ECO:0000313" key="9">
    <source>
        <dbReference type="Proteomes" id="UP000185478"/>
    </source>
</evidence>
<accession>A0A1L7CGD7</accession>
<proteinExistence type="inferred from homology"/>
<feature type="domain" description="RecX second three-helical" evidence="6">
    <location>
        <begin position="88"/>
        <end position="129"/>
    </location>
</feature>
<evidence type="ECO:0000256" key="5">
    <source>
        <dbReference type="HAMAP-Rule" id="MF_01114"/>
    </source>
</evidence>
<keyword evidence="9" id="KW-1185">Reference proteome</keyword>
<dbReference type="PANTHER" id="PTHR33602">
    <property type="entry name" value="REGULATORY PROTEIN RECX FAMILY PROTEIN"/>
    <property type="match status" value="1"/>
</dbReference>
<dbReference type="Gene3D" id="1.10.10.10">
    <property type="entry name" value="Winged helix-like DNA-binding domain superfamily/Winged helix DNA-binding domain"/>
    <property type="match status" value="2"/>
</dbReference>
<protein>
    <recommendedName>
        <fullName evidence="3 5">Regulatory protein RecX</fullName>
    </recommendedName>
</protein>
<comment type="subcellular location">
    <subcellularLocation>
        <location evidence="1 5">Cytoplasm</location>
    </subcellularLocation>
</comment>
<sequence>MATAVEPQQQRIAALKEAIENFAQQEQSTFFDAQWEEEKAKVRSRALKILDHRPRSVGELSDRLRDLDFPAALVDEVIADLRRVGLLDDEEFARQWVRQRHMAKGKSRAVLRQELREKKVPADAAEQALSLIDDEDESAVATRLAQKKAAGVKKPPEDYQEYTKYLRRIVGVLARRGYSQSLALSVARTCLDQRIEELGATPGNYEHS</sequence>
<comment type="function">
    <text evidence="5">Modulates RecA activity.</text>
</comment>
<dbReference type="InterPro" id="IPR053926">
    <property type="entry name" value="RecX_HTH_1st"/>
</dbReference>